<keyword evidence="14" id="KW-0968">Cytoplasmic vesicle</keyword>
<evidence type="ECO:0000313" key="22">
    <source>
        <dbReference type="Proteomes" id="UP000694865"/>
    </source>
</evidence>
<evidence type="ECO:0000256" key="15">
    <source>
        <dbReference type="ARBA" id="ARBA00029428"/>
    </source>
</evidence>
<evidence type="ECO:0000256" key="10">
    <source>
        <dbReference type="ARBA" id="ARBA00023018"/>
    </source>
</evidence>
<dbReference type="PANTHER" id="PTHR11506">
    <property type="entry name" value="LYSOSOME-ASSOCIATED MEMBRANE GLYCOPROTEIN"/>
    <property type="match status" value="1"/>
</dbReference>
<comment type="subcellular location">
    <subcellularLocation>
        <location evidence="4">Cell projection</location>
        <location evidence="4">Dendrite</location>
    </subcellularLocation>
    <subcellularLocation>
        <location evidence="17">Cell projection</location>
        <location evidence="17">Growth cone membrane</location>
        <topology evidence="17">Single-pass type I membrane protein</topology>
    </subcellularLocation>
    <subcellularLocation>
        <location evidence="15">Cytoplasmic vesicle</location>
        <location evidence="15">Secretory vesicle</location>
        <location evidence="15">Synaptic vesicle membrane</location>
        <topology evidence="15">Single-pass type I membrane protein</topology>
    </subcellularLocation>
    <subcellularLocation>
        <location evidence="2">Early endosome membrane</location>
        <topology evidence="2">Single-pass type I membrane protein</topology>
    </subcellularLocation>
    <subcellularLocation>
        <location evidence="1">Endoplasmic reticulum-Golgi intermediate compartment membrane</location>
        <topology evidence="1">Single-pass type I membrane protein</topology>
    </subcellularLocation>
    <subcellularLocation>
        <location evidence="3">Recycling endosome</location>
    </subcellularLocation>
</comment>
<evidence type="ECO:0000256" key="3">
    <source>
        <dbReference type="ARBA" id="ARBA00004172"/>
    </source>
</evidence>
<accession>A0ABM0LW29</accession>
<evidence type="ECO:0000256" key="13">
    <source>
        <dbReference type="ARBA" id="ARBA00023273"/>
    </source>
</evidence>
<keyword evidence="11" id="KW-0472">Membrane</keyword>
<evidence type="ECO:0000256" key="18">
    <source>
        <dbReference type="ARBA" id="ARBA00074379"/>
    </source>
</evidence>
<evidence type="ECO:0000256" key="7">
    <source>
        <dbReference type="ARBA" id="ARBA00022729"/>
    </source>
</evidence>
<evidence type="ECO:0000256" key="11">
    <source>
        <dbReference type="ARBA" id="ARBA00023136"/>
    </source>
</evidence>
<dbReference type="PANTHER" id="PTHR11506:SF35">
    <property type="entry name" value="LYSOSOME-ASSOCIATED MEMBRANE GLYCOPROTEIN 5"/>
    <property type="match status" value="1"/>
</dbReference>
<dbReference type="Proteomes" id="UP000694865">
    <property type="component" value="Unplaced"/>
</dbReference>
<evidence type="ECO:0000256" key="2">
    <source>
        <dbReference type="ARBA" id="ARBA00004158"/>
    </source>
</evidence>
<evidence type="ECO:0000313" key="23">
    <source>
        <dbReference type="RefSeq" id="XP_006811970.1"/>
    </source>
</evidence>
<keyword evidence="9" id="KW-1133">Transmembrane helix</keyword>
<protein>
    <recommendedName>
        <fullName evidence="18">Lysosome-associated membrane glycoprotein 5</fullName>
    </recommendedName>
    <alternativeName>
        <fullName evidence="19">Lysosome-associated membrane protein 5</fullName>
    </alternativeName>
</protein>
<gene>
    <name evidence="23" type="primary">LOC102804869</name>
</gene>
<evidence type="ECO:0000256" key="19">
    <source>
        <dbReference type="ARBA" id="ARBA00076257"/>
    </source>
</evidence>
<comment type="function">
    <text evidence="16">Plays a role in short-term synaptic plasticity in a subset of GABAergic neurons in the brain.</text>
</comment>
<keyword evidence="6" id="KW-0812">Transmembrane</keyword>
<keyword evidence="12" id="KW-0325">Glycoprotein</keyword>
<evidence type="ECO:0000256" key="14">
    <source>
        <dbReference type="ARBA" id="ARBA00023329"/>
    </source>
</evidence>
<dbReference type="Gene3D" id="2.40.160.110">
    <property type="match status" value="1"/>
</dbReference>
<feature type="domain" description="Lysosome-associated membrane glycoprotein 2-like luminal" evidence="21">
    <location>
        <begin position="26"/>
        <end position="116"/>
    </location>
</feature>
<dbReference type="InterPro" id="IPR048528">
    <property type="entry name" value="Lamp2-like_luminal"/>
</dbReference>
<evidence type="ECO:0000256" key="8">
    <source>
        <dbReference type="ARBA" id="ARBA00022753"/>
    </source>
</evidence>
<evidence type="ECO:0000256" key="20">
    <source>
        <dbReference type="SAM" id="SignalP"/>
    </source>
</evidence>
<comment type="similarity">
    <text evidence="5">Belongs to the LAMP family.</text>
</comment>
<proteinExistence type="inferred from homology"/>
<feature type="signal peptide" evidence="20">
    <location>
        <begin position="1"/>
        <end position="22"/>
    </location>
</feature>
<feature type="chain" id="PRO_5045074497" description="Lysosome-associated membrane glycoprotein 5" evidence="20">
    <location>
        <begin position="23"/>
        <end position="127"/>
    </location>
</feature>
<evidence type="ECO:0000256" key="17">
    <source>
        <dbReference type="ARBA" id="ARBA00060492"/>
    </source>
</evidence>
<feature type="non-terminal residue" evidence="23">
    <location>
        <position position="127"/>
    </location>
</feature>
<keyword evidence="10" id="KW-0770">Synapse</keyword>
<evidence type="ECO:0000256" key="16">
    <source>
        <dbReference type="ARBA" id="ARBA00053950"/>
    </source>
</evidence>
<dbReference type="GeneID" id="102804869"/>
<evidence type="ECO:0000256" key="4">
    <source>
        <dbReference type="ARBA" id="ARBA00004279"/>
    </source>
</evidence>
<keyword evidence="7 20" id="KW-0732">Signal</keyword>
<organism evidence="22 23">
    <name type="scientific">Saccoglossus kowalevskii</name>
    <name type="common">Acorn worm</name>
    <dbReference type="NCBI Taxonomy" id="10224"/>
    <lineage>
        <taxon>Eukaryota</taxon>
        <taxon>Metazoa</taxon>
        <taxon>Hemichordata</taxon>
        <taxon>Enteropneusta</taxon>
        <taxon>Harrimaniidae</taxon>
        <taxon>Saccoglossus</taxon>
    </lineage>
</organism>
<sequence>MKHFLAFACLVCALLVSNTVYSDDPVNNFKVERDGKVCLLATFAARFNVTYNITDTTAIASFAIPANATVNQNASDCSDITAKLVINFFNGYNVTAEFGANNSSFQVEKLILGYTLDTLHFPKAVNQ</sequence>
<evidence type="ECO:0000256" key="5">
    <source>
        <dbReference type="ARBA" id="ARBA00009644"/>
    </source>
</evidence>
<evidence type="ECO:0000256" key="12">
    <source>
        <dbReference type="ARBA" id="ARBA00023180"/>
    </source>
</evidence>
<evidence type="ECO:0000256" key="1">
    <source>
        <dbReference type="ARBA" id="ARBA00004151"/>
    </source>
</evidence>
<name>A0ABM0LW29_SACKO</name>
<dbReference type="RefSeq" id="XP_006811970.1">
    <property type="nucleotide sequence ID" value="XM_006811907.1"/>
</dbReference>
<dbReference type="Pfam" id="PF01299">
    <property type="entry name" value="Lamp2-like_luminal"/>
    <property type="match status" value="1"/>
</dbReference>
<evidence type="ECO:0000256" key="6">
    <source>
        <dbReference type="ARBA" id="ARBA00022692"/>
    </source>
</evidence>
<evidence type="ECO:0000256" key="9">
    <source>
        <dbReference type="ARBA" id="ARBA00022989"/>
    </source>
</evidence>
<dbReference type="InterPro" id="IPR002000">
    <property type="entry name" value="Lysosome-assoc_membr_glycop"/>
</dbReference>
<reference evidence="23" key="1">
    <citation type="submission" date="2025-08" db="UniProtKB">
        <authorList>
            <consortium name="RefSeq"/>
        </authorList>
    </citation>
    <scope>IDENTIFICATION</scope>
    <source>
        <tissue evidence="23">Testes</tissue>
    </source>
</reference>
<keyword evidence="13" id="KW-0966">Cell projection</keyword>
<evidence type="ECO:0000259" key="21">
    <source>
        <dbReference type="Pfam" id="PF01299"/>
    </source>
</evidence>
<keyword evidence="22" id="KW-1185">Reference proteome</keyword>
<keyword evidence="8" id="KW-0967">Endosome</keyword>